<protein>
    <submittedName>
        <fullName evidence="2">Uncharacterized protein</fullName>
    </submittedName>
</protein>
<feature type="region of interest" description="Disordered" evidence="1">
    <location>
        <begin position="1"/>
        <end position="31"/>
    </location>
</feature>
<organism evidence="2 3">
    <name type="scientific">Parachaetomium inaequale</name>
    <dbReference type="NCBI Taxonomy" id="2588326"/>
    <lineage>
        <taxon>Eukaryota</taxon>
        <taxon>Fungi</taxon>
        <taxon>Dikarya</taxon>
        <taxon>Ascomycota</taxon>
        <taxon>Pezizomycotina</taxon>
        <taxon>Sordariomycetes</taxon>
        <taxon>Sordariomycetidae</taxon>
        <taxon>Sordariales</taxon>
        <taxon>Chaetomiaceae</taxon>
        <taxon>Parachaetomium</taxon>
    </lineage>
</organism>
<proteinExistence type="predicted"/>
<dbReference type="Proteomes" id="UP001303115">
    <property type="component" value="Unassembled WGS sequence"/>
</dbReference>
<accession>A0AAN6ST42</accession>
<name>A0AAN6ST42_9PEZI</name>
<dbReference type="AlphaFoldDB" id="A0AAN6ST42"/>
<comment type="caution">
    <text evidence="2">The sequence shown here is derived from an EMBL/GenBank/DDBJ whole genome shotgun (WGS) entry which is preliminary data.</text>
</comment>
<gene>
    <name evidence="2" type="ORF">C8A01DRAFT_34868</name>
</gene>
<evidence type="ECO:0000313" key="2">
    <source>
        <dbReference type="EMBL" id="KAK4041136.1"/>
    </source>
</evidence>
<evidence type="ECO:0000313" key="3">
    <source>
        <dbReference type="Proteomes" id="UP001303115"/>
    </source>
</evidence>
<feature type="region of interest" description="Disordered" evidence="1">
    <location>
        <begin position="143"/>
        <end position="162"/>
    </location>
</feature>
<keyword evidence="3" id="KW-1185">Reference proteome</keyword>
<dbReference type="EMBL" id="MU854363">
    <property type="protein sequence ID" value="KAK4041136.1"/>
    <property type="molecule type" value="Genomic_DNA"/>
</dbReference>
<sequence>MSALERELAKSKMESQKSLDQDNRDWQRERWQQARRDMAADCFKTLPPARFPVILTPDGPVSLALHLQRLAESESLPETVETSQVDWNEVEVNKVTICHVSLEEKKRMKEKAEVLLGVKENIRVMFNGKTRYAMVVTGLKGGVTLGDTDEDDGSGEPGKLDE</sequence>
<evidence type="ECO:0000256" key="1">
    <source>
        <dbReference type="SAM" id="MobiDB-lite"/>
    </source>
</evidence>
<reference evidence="3" key="1">
    <citation type="journal article" date="2023" name="Mol. Phylogenet. Evol.">
        <title>Genome-scale phylogeny and comparative genomics of the fungal order Sordariales.</title>
        <authorList>
            <person name="Hensen N."/>
            <person name="Bonometti L."/>
            <person name="Westerberg I."/>
            <person name="Brannstrom I.O."/>
            <person name="Guillou S."/>
            <person name="Cros-Aarteil S."/>
            <person name="Calhoun S."/>
            <person name="Haridas S."/>
            <person name="Kuo A."/>
            <person name="Mondo S."/>
            <person name="Pangilinan J."/>
            <person name="Riley R."/>
            <person name="LaButti K."/>
            <person name="Andreopoulos B."/>
            <person name="Lipzen A."/>
            <person name="Chen C."/>
            <person name="Yan M."/>
            <person name="Daum C."/>
            <person name="Ng V."/>
            <person name="Clum A."/>
            <person name="Steindorff A."/>
            <person name="Ohm R.A."/>
            <person name="Martin F."/>
            <person name="Silar P."/>
            <person name="Natvig D.O."/>
            <person name="Lalanne C."/>
            <person name="Gautier V."/>
            <person name="Ament-Velasquez S.L."/>
            <person name="Kruys A."/>
            <person name="Hutchinson M.I."/>
            <person name="Powell A.J."/>
            <person name="Barry K."/>
            <person name="Miller A.N."/>
            <person name="Grigoriev I.V."/>
            <person name="Debuchy R."/>
            <person name="Gladieux P."/>
            <person name="Hiltunen Thoren M."/>
            <person name="Johannesson H."/>
        </authorList>
    </citation>
    <scope>NUCLEOTIDE SEQUENCE [LARGE SCALE GENOMIC DNA]</scope>
    <source>
        <strain evidence="3">CBS 284.82</strain>
    </source>
</reference>